<dbReference type="Proteomes" id="UP000886595">
    <property type="component" value="Unassembled WGS sequence"/>
</dbReference>
<comment type="caution">
    <text evidence="1">The sequence shown here is derived from an EMBL/GenBank/DDBJ whole genome shotgun (WGS) entry which is preliminary data.</text>
</comment>
<evidence type="ECO:0000313" key="1">
    <source>
        <dbReference type="EMBL" id="KAG2314849.1"/>
    </source>
</evidence>
<accession>A0A8X7VNL1</accession>
<reference evidence="1 2" key="1">
    <citation type="submission" date="2020-02" db="EMBL/GenBank/DDBJ databases">
        <authorList>
            <person name="Ma Q."/>
            <person name="Huang Y."/>
            <person name="Song X."/>
            <person name="Pei D."/>
        </authorList>
    </citation>
    <scope>NUCLEOTIDE SEQUENCE [LARGE SCALE GENOMIC DNA]</scope>
    <source>
        <strain evidence="1">Sxm20200214</strain>
        <tissue evidence="1">Leaf</tissue>
    </source>
</reference>
<sequence length="75" mass="8369">MTGGEPLPLEDHCRRAPEPSPRFVIVTMNRDEVTRTHIGATASITTNHYRSPIFTASPWSPELIHVVGEPSMLCR</sequence>
<evidence type="ECO:0000313" key="2">
    <source>
        <dbReference type="Proteomes" id="UP000886595"/>
    </source>
</evidence>
<name>A0A8X7VNL1_BRACI</name>
<protein>
    <submittedName>
        <fullName evidence="1">Uncharacterized protein</fullName>
    </submittedName>
</protein>
<keyword evidence="2" id="KW-1185">Reference proteome</keyword>
<proteinExistence type="predicted"/>
<dbReference type="AlphaFoldDB" id="A0A8X7VNL1"/>
<organism evidence="1 2">
    <name type="scientific">Brassica carinata</name>
    <name type="common">Ethiopian mustard</name>
    <name type="synonym">Abyssinian cabbage</name>
    <dbReference type="NCBI Taxonomy" id="52824"/>
    <lineage>
        <taxon>Eukaryota</taxon>
        <taxon>Viridiplantae</taxon>
        <taxon>Streptophyta</taxon>
        <taxon>Embryophyta</taxon>
        <taxon>Tracheophyta</taxon>
        <taxon>Spermatophyta</taxon>
        <taxon>Magnoliopsida</taxon>
        <taxon>eudicotyledons</taxon>
        <taxon>Gunneridae</taxon>
        <taxon>Pentapetalae</taxon>
        <taxon>rosids</taxon>
        <taxon>malvids</taxon>
        <taxon>Brassicales</taxon>
        <taxon>Brassicaceae</taxon>
        <taxon>Brassiceae</taxon>
        <taxon>Brassica</taxon>
    </lineage>
</organism>
<dbReference type="EMBL" id="JAAMPC010000004">
    <property type="protein sequence ID" value="KAG2314849.1"/>
    <property type="molecule type" value="Genomic_DNA"/>
</dbReference>
<gene>
    <name evidence="1" type="ORF">Bca52824_017971</name>
</gene>